<dbReference type="PANTHER" id="PTHR30518">
    <property type="entry name" value="ENDOLYTIC MUREIN TRANSGLYCOSYLASE"/>
    <property type="match status" value="1"/>
</dbReference>
<sequence>MNKKTGWKWWTGVAVCLVILLAFAVWGAFGYYKHLLSPTDPQNKNPVAVTIPSGSSVGDIGRILEKKGLVQKAWAFEFYAKWNHLNTYKSGTYTFNRAMSVNNLMDSLERGRHHDLVYLIDVRQGMWISEIADRMAKVSDLKKSEILNDLRNPDYVKSHYMERFSFLTEEILKRGNIYPLEGYLAPGVYRFKKTKKPLTLDQMIDPMLEETGKTAERYESQIKKGQLGSLHKVLTLASLVEQEAPGEQDRRKIAGVFYNRLNKHMRLESDTTVIYGRQKRSRDYSLKDIRQDNAFNTYTRTGLPVGPIGSPATNAIEAVLNPVKSDNLFFYARPNGKIYYSKSFAGHQKIVDKYRQEWAKEQP</sequence>
<evidence type="ECO:0000256" key="4">
    <source>
        <dbReference type="ARBA" id="ARBA00023136"/>
    </source>
</evidence>
<keyword evidence="6 7" id="KW-0961">Cell wall biogenesis/degradation</keyword>
<evidence type="ECO:0000256" key="3">
    <source>
        <dbReference type="ARBA" id="ARBA00022989"/>
    </source>
</evidence>
<reference evidence="8" key="1">
    <citation type="submission" date="2024-06" db="EMBL/GenBank/DDBJ databases">
        <authorList>
            <person name="Fan A."/>
            <person name="Zhang F.Y."/>
            <person name="Zhang L."/>
        </authorList>
    </citation>
    <scope>NUCLEOTIDE SEQUENCE</scope>
    <source>
        <strain evidence="8">Y61</strain>
    </source>
</reference>
<keyword evidence="2 7" id="KW-0812">Transmembrane</keyword>
<dbReference type="HAMAP" id="MF_02065">
    <property type="entry name" value="MltG"/>
    <property type="match status" value="1"/>
</dbReference>
<evidence type="ECO:0000256" key="6">
    <source>
        <dbReference type="ARBA" id="ARBA00023316"/>
    </source>
</evidence>
<dbReference type="Pfam" id="PF02618">
    <property type="entry name" value="YceG"/>
    <property type="match status" value="1"/>
</dbReference>
<dbReference type="GO" id="GO:0071555">
    <property type="term" value="P:cell wall organization"/>
    <property type="evidence" value="ECO:0007669"/>
    <property type="project" value="UniProtKB-KW"/>
</dbReference>
<dbReference type="Gene3D" id="3.30.1490.480">
    <property type="entry name" value="Endolytic murein transglycosylase"/>
    <property type="match status" value="1"/>
</dbReference>
<name>A0AAU8IEP9_9BACL</name>
<evidence type="ECO:0000256" key="5">
    <source>
        <dbReference type="ARBA" id="ARBA00023239"/>
    </source>
</evidence>
<dbReference type="InterPro" id="IPR003770">
    <property type="entry name" value="MLTG-like"/>
</dbReference>
<feature type="site" description="Important for catalytic activity" evidence="7">
    <location>
        <position position="243"/>
    </location>
</feature>
<protein>
    <recommendedName>
        <fullName evidence="7">Endolytic murein transglycosylase</fullName>
        <ecNumber evidence="7">4.2.2.29</ecNumber>
    </recommendedName>
    <alternativeName>
        <fullName evidence="7">Peptidoglycan lytic transglycosylase</fullName>
    </alternativeName>
    <alternativeName>
        <fullName evidence="7">Peptidoglycan polymerization terminase</fullName>
    </alternativeName>
</protein>
<dbReference type="AlphaFoldDB" id="A0AAU8IEP9"/>
<dbReference type="GO" id="GO:0008932">
    <property type="term" value="F:lytic endotransglycosylase activity"/>
    <property type="evidence" value="ECO:0007669"/>
    <property type="project" value="UniProtKB-UniRule"/>
</dbReference>
<dbReference type="GO" id="GO:0005886">
    <property type="term" value="C:plasma membrane"/>
    <property type="evidence" value="ECO:0007669"/>
    <property type="project" value="UniProtKB-UniRule"/>
</dbReference>
<evidence type="ECO:0000256" key="1">
    <source>
        <dbReference type="ARBA" id="ARBA00022475"/>
    </source>
</evidence>
<dbReference type="PANTHER" id="PTHR30518:SF2">
    <property type="entry name" value="ENDOLYTIC MUREIN TRANSGLYCOSYLASE"/>
    <property type="match status" value="1"/>
</dbReference>
<dbReference type="GO" id="GO:0009252">
    <property type="term" value="P:peptidoglycan biosynthetic process"/>
    <property type="evidence" value="ECO:0007669"/>
    <property type="project" value="UniProtKB-UniRule"/>
</dbReference>
<proteinExistence type="inferred from homology"/>
<dbReference type="EMBL" id="CP159510">
    <property type="protein sequence ID" value="XCJ16575.1"/>
    <property type="molecule type" value="Genomic_DNA"/>
</dbReference>
<dbReference type="RefSeq" id="WP_353948039.1">
    <property type="nucleotide sequence ID" value="NZ_CP159510.1"/>
</dbReference>
<accession>A0AAU8IEP9</accession>
<evidence type="ECO:0000256" key="7">
    <source>
        <dbReference type="HAMAP-Rule" id="MF_02065"/>
    </source>
</evidence>
<dbReference type="NCBIfam" id="TIGR00247">
    <property type="entry name" value="endolytic transglycosylase MltG"/>
    <property type="match status" value="1"/>
</dbReference>
<evidence type="ECO:0000313" key="8">
    <source>
        <dbReference type="EMBL" id="XCJ16575.1"/>
    </source>
</evidence>
<keyword evidence="1 7" id="KW-1003">Cell membrane</keyword>
<comment type="function">
    <text evidence="7">Functions as a peptidoglycan terminase that cleaves nascent peptidoglycan strands endolytically to terminate their elongation.</text>
</comment>
<comment type="similarity">
    <text evidence="7">Belongs to the transglycosylase MltG family.</text>
</comment>
<comment type="catalytic activity">
    <reaction evidence="7">
        <text>a peptidoglycan chain = a peptidoglycan chain with N-acetyl-1,6-anhydromuramyl-[peptide] at the reducing end + a peptidoglycan chain with N-acetylglucosamine at the non-reducing end.</text>
        <dbReference type="EC" id="4.2.2.29"/>
    </reaction>
</comment>
<keyword evidence="4 7" id="KW-0472">Membrane</keyword>
<keyword evidence="3 7" id="KW-1133">Transmembrane helix</keyword>
<organism evidence="8">
    <name type="scientific">Sporolactobacillus sp. Y61</name>
    <dbReference type="NCBI Taxonomy" id="3160863"/>
    <lineage>
        <taxon>Bacteria</taxon>
        <taxon>Bacillati</taxon>
        <taxon>Bacillota</taxon>
        <taxon>Bacilli</taxon>
        <taxon>Bacillales</taxon>
        <taxon>Sporolactobacillaceae</taxon>
        <taxon>Sporolactobacillus</taxon>
    </lineage>
</organism>
<gene>
    <name evidence="7 8" type="primary">mltG</name>
    <name evidence="8" type="ORF">ABNN70_13110</name>
</gene>
<keyword evidence="5 7" id="KW-0456">Lyase</keyword>
<dbReference type="EC" id="4.2.2.29" evidence="7"/>
<evidence type="ECO:0000256" key="2">
    <source>
        <dbReference type="ARBA" id="ARBA00022692"/>
    </source>
</evidence>